<dbReference type="AlphaFoldDB" id="A0A4Z2IW05"/>
<evidence type="ECO:0000313" key="1">
    <source>
        <dbReference type="EMBL" id="TNN81927.1"/>
    </source>
</evidence>
<name>A0A4Z2IW05_9TELE</name>
<protein>
    <submittedName>
        <fullName evidence="1">Uncharacterized protein</fullName>
    </submittedName>
</protein>
<dbReference type="EMBL" id="SRLO01000043">
    <property type="protein sequence ID" value="TNN81927.1"/>
    <property type="molecule type" value="Genomic_DNA"/>
</dbReference>
<comment type="caution">
    <text evidence="1">The sequence shown here is derived from an EMBL/GenBank/DDBJ whole genome shotgun (WGS) entry which is preliminary data.</text>
</comment>
<keyword evidence="2" id="KW-1185">Reference proteome</keyword>
<reference evidence="1 2" key="1">
    <citation type="submission" date="2019-03" db="EMBL/GenBank/DDBJ databases">
        <title>First draft genome of Liparis tanakae, snailfish: a comprehensive survey of snailfish specific genes.</title>
        <authorList>
            <person name="Kim W."/>
            <person name="Song I."/>
            <person name="Jeong J.-H."/>
            <person name="Kim D."/>
            <person name="Kim S."/>
            <person name="Ryu S."/>
            <person name="Song J.Y."/>
            <person name="Lee S.K."/>
        </authorList>
    </citation>
    <scope>NUCLEOTIDE SEQUENCE [LARGE SCALE GENOMIC DNA]</scope>
    <source>
        <tissue evidence="1">Muscle</tissue>
    </source>
</reference>
<organism evidence="1 2">
    <name type="scientific">Liparis tanakae</name>
    <name type="common">Tanaka's snailfish</name>
    <dbReference type="NCBI Taxonomy" id="230148"/>
    <lineage>
        <taxon>Eukaryota</taxon>
        <taxon>Metazoa</taxon>
        <taxon>Chordata</taxon>
        <taxon>Craniata</taxon>
        <taxon>Vertebrata</taxon>
        <taxon>Euteleostomi</taxon>
        <taxon>Actinopterygii</taxon>
        <taxon>Neopterygii</taxon>
        <taxon>Teleostei</taxon>
        <taxon>Neoteleostei</taxon>
        <taxon>Acanthomorphata</taxon>
        <taxon>Eupercaria</taxon>
        <taxon>Perciformes</taxon>
        <taxon>Cottioidei</taxon>
        <taxon>Cottales</taxon>
        <taxon>Liparidae</taxon>
        <taxon>Liparis</taxon>
    </lineage>
</organism>
<gene>
    <name evidence="1" type="ORF">EYF80_007835</name>
</gene>
<dbReference type="Proteomes" id="UP000314294">
    <property type="component" value="Unassembled WGS sequence"/>
</dbReference>
<proteinExistence type="predicted"/>
<accession>A0A4Z2IW05</accession>
<evidence type="ECO:0000313" key="2">
    <source>
        <dbReference type="Proteomes" id="UP000314294"/>
    </source>
</evidence>
<sequence>MKCNIVFQPATTPMSRCGNMPFVKQRWQDITCSADGACGPARHQTSQQHLDDFGKSGINIINRPSADHGKDTPPSAFCMLFGHSATGQHKMGDTGGDLVEHTAAPLHWVLRFLILGTSQDPDAVN</sequence>